<proteinExistence type="predicted"/>
<dbReference type="Gene3D" id="3.30.70.1450">
    <property type="entry name" value="Regulator of K+ conductance, C-terminal domain"/>
    <property type="match status" value="1"/>
</dbReference>
<evidence type="ECO:0000259" key="1">
    <source>
        <dbReference type="PROSITE" id="PS51202"/>
    </source>
</evidence>
<dbReference type="EMBL" id="JAFFZE010000004">
    <property type="protein sequence ID" value="MCT2582156.1"/>
    <property type="molecule type" value="Genomic_DNA"/>
</dbReference>
<evidence type="ECO:0000313" key="3">
    <source>
        <dbReference type="Proteomes" id="UP001156441"/>
    </source>
</evidence>
<dbReference type="PIRSF" id="PIRSF005028">
    <property type="entry name" value="KhtT"/>
    <property type="match status" value="1"/>
</dbReference>
<dbReference type="Pfam" id="PF25991">
    <property type="entry name" value="KhtT_N"/>
    <property type="match status" value="1"/>
</dbReference>
<comment type="caution">
    <text evidence="2">The sequence shown here is derived from an EMBL/GenBank/DDBJ whole genome shotgun (WGS) entry which is preliminary data.</text>
</comment>
<dbReference type="Pfam" id="PF02080">
    <property type="entry name" value="TrkA_C"/>
    <property type="match status" value="1"/>
</dbReference>
<dbReference type="SUPFAM" id="SSF116726">
    <property type="entry name" value="TrkA C-terminal domain-like"/>
    <property type="match status" value="1"/>
</dbReference>
<feature type="domain" description="RCK C-terminal" evidence="1">
    <location>
        <begin position="78"/>
        <end position="158"/>
    </location>
</feature>
<dbReference type="InterPro" id="IPR026278">
    <property type="entry name" value="KhtT"/>
</dbReference>
<protein>
    <recommendedName>
        <fullName evidence="1">RCK C-terminal domain-containing protein</fullName>
    </recommendedName>
</protein>
<name>A0ABT2J2T4_9PSEU</name>
<accession>A0ABT2J2T4</accession>
<dbReference type="InterPro" id="IPR036721">
    <property type="entry name" value="RCK_C_sf"/>
</dbReference>
<dbReference type="InterPro" id="IPR006037">
    <property type="entry name" value="RCK_C"/>
</dbReference>
<dbReference type="RefSeq" id="WP_260189506.1">
    <property type="nucleotide sequence ID" value="NZ_JAFFZE010000004.1"/>
</dbReference>
<organism evidence="2 3">
    <name type="scientific">Actinophytocola gossypii</name>
    <dbReference type="NCBI Taxonomy" id="2812003"/>
    <lineage>
        <taxon>Bacteria</taxon>
        <taxon>Bacillati</taxon>
        <taxon>Actinomycetota</taxon>
        <taxon>Actinomycetes</taxon>
        <taxon>Pseudonocardiales</taxon>
        <taxon>Pseudonocardiaceae</taxon>
    </lineage>
</organism>
<evidence type="ECO:0000313" key="2">
    <source>
        <dbReference type="EMBL" id="MCT2582156.1"/>
    </source>
</evidence>
<gene>
    <name evidence="2" type="ORF">JT362_03325</name>
</gene>
<dbReference type="PROSITE" id="PS51202">
    <property type="entry name" value="RCK_C"/>
    <property type="match status" value="1"/>
</dbReference>
<reference evidence="2 3" key="1">
    <citation type="submission" date="2021-02" db="EMBL/GenBank/DDBJ databases">
        <title>Actinophytocola xerophila sp. nov., isolated from soil of cotton cropping field.</title>
        <authorList>
            <person name="Huang R."/>
            <person name="Chen X."/>
            <person name="Ge X."/>
            <person name="Liu W."/>
        </authorList>
    </citation>
    <scope>NUCLEOTIDE SEQUENCE [LARGE SCALE GENOMIC DNA]</scope>
    <source>
        <strain evidence="2 3">S1-96</strain>
    </source>
</reference>
<dbReference type="Proteomes" id="UP001156441">
    <property type="component" value="Unassembled WGS sequence"/>
</dbReference>
<keyword evidence="3" id="KW-1185">Reference proteome</keyword>
<sequence length="162" mass="17005">MDVEVRRRDLPGLGKQFEIGCDKGGRVAVVVQNNGARHLYTFEPAEDAASTALTLDEDQARTLGAILAGVFFQPVGADHDAPAVFGAVAIDWLTVDVPATVVGDVVPVDHPSATLVAIVRDEHTVMKPGPREPLHAGDQLLVTGHRSDIATVRAQLTGTAAG</sequence>
<dbReference type="InterPro" id="IPR058776">
    <property type="entry name" value="KhtT-like_N"/>
</dbReference>